<accession>A0AAD7G6I2</accession>
<keyword evidence="2" id="KW-1185">Reference proteome</keyword>
<sequence length="294" mass="31373">MYSFYRAPARCGNPSFQVPAGNPSFRLATLPSHSWLATFDDLWASHHADSRISDAKLLLPPRVVSFRCDVFVCACSAAALLVSDPLASSSGALGPALSPLASRRYPPPPHAAPPSLRPAVDPASPTPTLVLARIPSAFVVPDSQPCELLLPSPFTVLLPHAAPEFRAPRVSFVSYVNSATSAHLEECKPSNTRSTACRSWFDAANIARGPEYASNASHSIPRLRTFPELYCRPGRRGAAAYAANETYGTPFGDSAGSLALGDGCPVDSDRIQASWRAPRLVRGSLRAPTLLLDL</sequence>
<gene>
    <name evidence="1" type="ORF">B0H17DRAFT_1144913</name>
</gene>
<dbReference type="Proteomes" id="UP001221757">
    <property type="component" value="Unassembled WGS sequence"/>
</dbReference>
<protein>
    <submittedName>
        <fullName evidence="1">Uncharacterized protein</fullName>
    </submittedName>
</protein>
<evidence type="ECO:0000313" key="1">
    <source>
        <dbReference type="EMBL" id="KAJ7660604.1"/>
    </source>
</evidence>
<name>A0AAD7G6I2_MYCRO</name>
<dbReference type="AlphaFoldDB" id="A0AAD7G6I2"/>
<dbReference type="EMBL" id="JARKIE010000257">
    <property type="protein sequence ID" value="KAJ7660604.1"/>
    <property type="molecule type" value="Genomic_DNA"/>
</dbReference>
<comment type="caution">
    <text evidence="1">The sequence shown here is derived from an EMBL/GenBank/DDBJ whole genome shotgun (WGS) entry which is preliminary data.</text>
</comment>
<organism evidence="1 2">
    <name type="scientific">Mycena rosella</name>
    <name type="common">Pink bonnet</name>
    <name type="synonym">Agaricus rosellus</name>
    <dbReference type="NCBI Taxonomy" id="1033263"/>
    <lineage>
        <taxon>Eukaryota</taxon>
        <taxon>Fungi</taxon>
        <taxon>Dikarya</taxon>
        <taxon>Basidiomycota</taxon>
        <taxon>Agaricomycotina</taxon>
        <taxon>Agaricomycetes</taxon>
        <taxon>Agaricomycetidae</taxon>
        <taxon>Agaricales</taxon>
        <taxon>Marasmiineae</taxon>
        <taxon>Mycenaceae</taxon>
        <taxon>Mycena</taxon>
    </lineage>
</organism>
<reference evidence="1" key="1">
    <citation type="submission" date="2023-03" db="EMBL/GenBank/DDBJ databases">
        <title>Massive genome expansion in bonnet fungi (Mycena s.s.) driven by repeated elements and novel gene families across ecological guilds.</title>
        <authorList>
            <consortium name="Lawrence Berkeley National Laboratory"/>
            <person name="Harder C.B."/>
            <person name="Miyauchi S."/>
            <person name="Viragh M."/>
            <person name="Kuo A."/>
            <person name="Thoen E."/>
            <person name="Andreopoulos B."/>
            <person name="Lu D."/>
            <person name="Skrede I."/>
            <person name="Drula E."/>
            <person name="Henrissat B."/>
            <person name="Morin E."/>
            <person name="Kohler A."/>
            <person name="Barry K."/>
            <person name="LaButti K."/>
            <person name="Morin E."/>
            <person name="Salamov A."/>
            <person name="Lipzen A."/>
            <person name="Mereny Z."/>
            <person name="Hegedus B."/>
            <person name="Baldrian P."/>
            <person name="Stursova M."/>
            <person name="Weitz H."/>
            <person name="Taylor A."/>
            <person name="Grigoriev I.V."/>
            <person name="Nagy L.G."/>
            <person name="Martin F."/>
            <person name="Kauserud H."/>
        </authorList>
    </citation>
    <scope>NUCLEOTIDE SEQUENCE</scope>
    <source>
        <strain evidence="1">CBHHK067</strain>
    </source>
</reference>
<proteinExistence type="predicted"/>
<evidence type="ECO:0000313" key="2">
    <source>
        <dbReference type="Proteomes" id="UP001221757"/>
    </source>
</evidence>